<evidence type="ECO:0000313" key="2">
    <source>
        <dbReference type="EMBL" id="QWG21164.1"/>
    </source>
</evidence>
<feature type="compositionally biased region" description="Basic and acidic residues" evidence="1">
    <location>
        <begin position="63"/>
        <end position="78"/>
    </location>
</feature>
<keyword evidence="3" id="KW-1185">Reference proteome</keyword>
<feature type="region of interest" description="Disordered" evidence="1">
    <location>
        <begin position="59"/>
        <end position="85"/>
    </location>
</feature>
<dbReference type="Proteomes" id="UP000676951">
    <property type="component" value="Chromosome"/>
</dbReference>
<evidence type="ECO:0000313" key="3">
    <source>
        <dbReference type="Proteomes" id="UP000676951"/>
    </source>
</evidence>
<name>A0A975RVF1_9BRAD</name>
<accession>A0A975RVF1</accession>
<reference evidence="2 3" key="1">
    <citation type="submission" date="2021-06" db="EMBL/GenBank/DDBJ databases">
        <title>Bradyrhizobium sp. S2-11-4 Genome sequencing.</title>
        <authorList>
            <person name="Jin L."/>
        </authorList>
    </citation>
    <scope>NUCLEOTIDE SEQUENCE [LARGE SCALE GENOMIC DNA]</scope>
    <source>
        <strain evidence="2 3">S2-11-4</strain>
    </source>
</reference>
<feature type="region of interest" description="Disordered" evidence="1">
    <location>
        <begin position="1"/>
        <end position="28"/>
    </location>
</feature>
<dbReference type="EMBL" id="CP076136">
    <property type="protein sequence ID" value="QWG21164.1"/>
    <property type="molecule type" value="Genomic_DNA"/>
</dbReference>
<proteinExistence type="predicted"/>
<organism evidence="2 3">
    <name type="scientific">Bradyrhizobium sediminis</name>
    <dbReference type="NCBI Taxonomy" id="2840469"/>
    <lineage>
        <taxon>Bacteria</taxon>
        <taxon>Pseudomonadati</taxon>
        <taxon>Pseudomonadota</taxon>
        <taxon>Alphaproteobacteria</taxon>
        <taxon>Hyphomicrobiales</taxon>
        <taxon>Nitrobacteraceae</taxon>
        <taxon>Bradyrhizobium</taxon>
    </lineage>
</organism>
<gene>
    <name evidence="2" type="ORF">KMZ93_13985</name>
</gene>
<protein>
    <submittedName>
        <fullName evidence="2">Uncharacterized protein</fullName>
    </submittedName>
</protein>
<evidence type="ECO:0000256" key="1">
    <source>
        <dbReference type="SAM" id="MobiDB-lite"/>
    </source>
</evidence>
<dbReference type="RefSeq" id="WP_215601888.1">
    <property type="nucleotide sequence ID" value="NZ_CP076136.1"/>
</dbReference>
<dbReference type="AlphaFoldDB" id="A0A975RVF1"/>
<sequence>MADNALSGLPAFSKLRKDRSNEEDDGLKAMSQVIQIDEARIRRLTPGDVNRSRTFVSALKSDAAAEKSRDQLSRDFRGRATMRNK</sequence>